<keyword evidence="8 9" id="KW-0804">Transcription</keyword>
<evidence type="ECO:0000313" key="13">
    <source>
        <dbReference type="EMBL" id="MET3598131.1"/>
    </source>
</evidence>
<name>A0ABV2I5F5_9HYPH</name>
<dbReference type="Pfam" id="PF07498">
    <property type="entry name" value="Rho_N"/>
    <property type="match status" value="1"/>
</dbReference>
<dbReference type="CDD" id="cd04459">
    <property type="entry name" value="Rho_CSD"/>
    <property type="match status" value="1"/>
</dbReference>
<evidence type="ECO:0000259" key="12">
    <source>
        <dbReference type="PROSITE" id="PS51856"/>
    </source>
</evidence>
<evidence type="ECO:0000256" key="7">
    <source>
        <dbReference type="ARBA" id="ARBA00023015"/>
    </source>
</evidence>
<evidence type="ECO:0000313" key="14">
    <source>
        <dbReference type="Proteomes" id="UP001549164"/>
    </source>
</evidence>
<feature type="binding site" evidence="9">
    <location>
        <begin position="172"/>
        <end position="177"/>
    </location>
    <ligand>
        <name>ATP</name>
        <dbReference type="ChEBI" id="CHEBI:30616"/>
    </ligand>
</feature>
<evidence type="ECO:0000256" key="11">
    <source>
        <dbReference type="PROSITE-ProRule" id="PRU01203"/>
    </source>
</evidence>
<dbReference type="Gene3D" id="1.10.720.10">
    <property type="match status" value="1"/>
</dbReference>
<dbReference type="PANTHER" id="PTHR46425">
    <property type="entry name" value="TRANSCRIPTION TERMINATION FACTOR RHO"/>
    <property type="match status" value="1"/>
</dbReference>
<sequence>MSQMKLQELKSKTPTDLLAFAESLEVEGASTMRKQELMFAILKVLATQDVEIIGEGVVEVLQDGFGFLRSANANYLPGPDDIYISPSQIRRFALKTGDTVEGPIRGPKDGERYFALLKVNTINSDDPEKIRHKVHFDNLTPLYPNERFNMELDNPTSKDLSPRVIDLVAPLGKGQRGLIVAPPRTGKTVLLQNIAHSITANHPECFLIVLLIDERPEEVTDMQRSVKGEVVSSTFDEPAVRHVQVAEMVIEKAKRLVEHGRDVVILLDSITRLGRAYNTVVPSSGKVLTGGVDANALQRPKRFFGAARNIEEGGSLTIIATALIDTGSRMDEVIFEEFKGTGNSEIVLDRKVADKRIFPAMDILKSGTRKEDLLVPRQDLQKIFVLRRILAPMGTTDGIEFLIDKLKQTKSNAEFFESMNT</sequence>
<dbReference type="InterPro" id="IPR000194">
    <property type="entry name" value="ATPase_F1/V1/A1_a/bsu_nucl-bd"/>
</dbReference>
<protein>
    <recommendedName>
        <fullName evidence="9 10">Transcription termination factor Rho</fullName>
        <ecNumber evidence="9 10">3.6.4.-</ecNumber>
    </recommendedName>
    <alternativeName>
        <fullName evidence="9">ATP-dependent helicase Rho</fullName>
    </alternativeName>
</protein>
<feature type="binding site" evidence="9">
    <location>
        <begin position="184"/>
        <end position="189"/>
    </location>
    <ligand>
        <name>ATP</name>
        <dbReference type="ChEBI" id="CHEBI:30616"/>
    </ligand>
</feature>
<evidence type="ECO:0000256" key="3">
    <source>
        <dbReference type="ARBA" id="ARBA00022801"/>
    </source>
</evidence>
<accession>A0ABV2I5F5</accession>
<dbReference type="EC" id="3.6.4.-" evidence="9 10"/>
<dbReference type="PANTHER" id="PTHR46425:SF1">
    <property type="entry name" value="TRANSCRIPTION TERMINATION FACTOR RHO"/>
    <property type="match status" value="1"/>
</dbReference>
<dbReference type="EMBL" id="JBEPLY010000001">
    <property type="protein sequence ID" value="MET3598131.1"/>
    <property type="molecule type" value="Genomic_DNA"/>
</dbReference>
<dbReference type="InterPro" id="IPR036269">
    <property type="entry name" value="Rho_N_sf"/>
</dbReference>
<evidence type="ECO:0000256" key="4">
    <source>
        <dbReference type="ARBA" id="ARBA00022806"/>
    </source>
</evidence>
<dbReference type="InterPro" id="IPR004665">
    <property type="entry name" value="Term_rho"/>
</dbReference>
<dbReference type="InterPro" id="IPR011129">
    <property type="entry name" value="CSD"/>
</dbReference>
<keyword evidence="14" id="KW-1185">Reference proteome</keyword>
<dbReference type="InterPro" id="IPR027417">
    <property type="entry name" value="P-loop_NTPase"/>
</dbReference>
<organism evidence="13 14">
    <name type="scientific">Martelella mangrovi</name>
    <dbReference type="NCBI Taxonomy" id="1397477"/>
    <lineage>
        <taxon>Bacteria</taxon>
        <taxon>Pseudomonadati</taxon>
        <taxon>Pseudomonadota</taxon>
        <taxon>Alphaproteobacteria</taxon>
        <taxon>Hyphomicrobiales</taxon>
        <taxon>Aurantimonadaceae</taxon>
        <taxon>Martelella</taxon>
    </lineage>
</organism>
<evidence type="ECO:0000256" key="9">
    <source>
        <dbReference type="HAMAP-Rule" id="MF_01884"/>
    </source>
</evidence>
<dbReference type="RefSeq" id="WP_106309308.1">
    <property type="nucleotide sequence ID" value="NZ_JBEPLY010000001.1"/>
</dbReference>
<dbReference type="Pfam" id="PF07497">
    <property type="entry name" value="Rho_RNA_bind"/>
    <property type="match status" value="1"/>
</dbReference>
<comment type="similarity">
    <text evidence="9 11">Belongs to the Rho family.</text>
</comment>
<evidence type="ECO:0000256" key="6">
    <source>
        <dbReference type="ARBA" id="ARBA00022884"/>
    </source>
</evidence>
<dbReference type="InterPro" id="IPR003593">
    <property type="entry name" value="AAA+_ATPase"/>
</dbReference>
<evidence type="ECO:0000256" key="1">
    <source>
        <dbReference type="ARBA" id="ARBA00022472"/>
    </source>
</evidence>
<keyword evidence="6 9" id="KW-0694">RNA-binding</keyword>
<dbReference type="SUPFAM" id="SSF50249">
    <property type="entry name" value="Nucleic acid-binding proteins"/>
    <property type="match status" value="1"/>
</dbReference>
<reference evidence="13 14" key="1">
    <citation type="submission" date="2024-06" db="EMBL/GenBank/DDBJ databases">
        <title>Genomic Encyclopedia of Type Strains, Phase IV (KMG-IV): sequencing the most valuable type-strain genomes for metagenomic binning, comparative biology and taxonomic classification.</title>
        <authorList>
            <person name="Goeker M."/>
        </authorList>
    </citation>
    <scope>NUCLEOTIDE SEQUENCE [LARGE SCALE GENOMIC DNA]</scope>
    <source>
        <strain evidence="13 14">DSM 28102</strain>
    </source>
</reference>
<keyword evidence="7 9" id="KW-0805">Transcription regulation</keyword>
<keyword evidence="5 9" id="KW-0067">ATP-binding</keyword>
<dbReference type="SUPFAM" id="SSF68912">
    <property type="entry name" value="Rho N-terminal domain-like"/>
    <property type="match status" value="1"/>
</dbReference>
<dbReference type="InterPro" id="IPR011113">
    <property type="entry name" value="Rho_RNA-bd"/>
</dbReference>
<dbReference type="InterPro" id="IPR041703">
    <property type="entry name" value="Rho_factor_ATP-bd"/>
</dbReference>
<feature type="domain" description="Rho RNA-BD" evidence="12">
    <location>
        <begin position="51"/>
        <end position="126"/>
    </location>
</feature>
<comment type="function">
    <text evidence="9">Facilitates transcription termination by a mechanism that involves Rho binding to the nascent RNA, activation of Rho's RNA-dependent ATPase activity, and release of the mRNA from the DNA template.</text>
</comment>
<comment type="caution">
    <text evidence="9">Lacks conserved residue(s) required for the propagation of feature annotation.</text>
</comment>
<proteinExistence type="inferred from homology"/>
<evidence type="ECO:0000256" key="8">
    <source>
        <dbReference type="ARBA" id="ARBA00023163"/>
    </source>
</evidence>
<dbReference type="SMART" id="SM00357">
    <property type="entry name" value="CSP"/>
    <property type="match status" value="1"/>
</dbReference>
<keyword evidence="3 9" id="KW-0378">Hydrolase</keyword>
<evidence type="ECO:0000256" key="2">
    <source>
        <dbReference type="ARBA" id="ARBA00022741"/>
    </source>
</evidence>
<dbReference type="Gene3D" id="3.40.50.300">
    <property type="entry name" value="P-loop containing nucleotide triphosphate hydrolases"/>
    <property type="match status" value="1"/>
</dbReference>
<evidence type="ECO:0000256" key="10">
    <source>
        <dbReference type="NCBIfam" id="TIGR00767"/>
    </source>
</evidence>
<dbReference type="SUPFAM" id="SSF52540">
    <property type="entry name" value="P-loop containing nucleoside triphosphate hydrolases"/>
    <property type="match status" value="1"/>
</dbReference>
<dbReference type="HAMAP" id="MF_01884">
    <property type="entry name" value="Rho"/>
    <property type="match status" value="1"/>
</dbReference>
<dbReference type="CDD" id="cd01128">
    <property type="entry name" value="rho_factor_C"/>
    <property type="match status" value="1"/>
</dbReference>
<gene>
    <name evidence="9" type="primary">rho</name>
    <name evidence="13" type="ORF">ABID12_000052</name>
</gene>
<keyword evidence="1 9" id="KW-0806">Transcription termination</keyword>
<dbReference type="PROSITE" id="PS51856">
    <property type="entry name" value="RHO_RNA_BD"/>
    <property type="match status" value="1"/>
</dbReference>
<keyword evidence="4 9" id="KW-0347">Helicase</keyword>
<dbReference type="InterPro" id="IPR012340">
    <property type="entry name" value="NA-bd_OB-fold"/>
</dbReference>
<dbReference type="Proteomes" id="UP001549164">
    <property type="component" value="Unassembled WGS sequence"/>
</dbReference>
<dbReference type="NCBIfam" id="NF006886">
    <property type="entry name" value="PRK09376.1"/>
    <property type="match status" value="1"/>
</dbReference>
<dbReference type="Pfam" id="PF00006">
    <property type="entry name" value="ATP-synt_ab"/>
    <property type="match status" value="1"/>
</dbReference>
<keyword evidence="2 9" id="KW-0547">Nucleotide-binding</keyword>
<evidence type="ECO:0000256" key="5">
    <source>
        <dbReference type="ARBA" id="ARBA00022840"/>
    </source>
</evidence>
<comment type="subunit">
    <text evidence="9">Homohexamer. The homohexamer assembles into an open ring structure.</text>
</comment>
<dbReference type="SMART" id="SM00382">
    <property type="entry name" value="AAA"/>
    <property type="match status" value="1"/>
</dbReference>
<dbReference type="NCBIfam" id="TIGR00767">
    <property type="entry name" value="rho"/>
    <property type="match status" value="1"/>
</dbReference>
<dbReference type="SMART" id="SM00959">
    <property type="entry name" value="Rho_N"/>
    <property type="match status" value="1"/>
</dbReference>
<feature type="binding site" evidence="9">
    <location>
        <position position="215"/>
    </location>
    <ligand>
        <name>ATP</name>
        <dbReference type="ChEBI" id="CHEBI:30616"/>
    </ligand>
</feature>
<comment type="caution">
    <text evidence="13">The sequence shown here is derived from an EMBL/GenBank/DDBJ whole genome shotgun (WGS) entry which is preliminary data.</text>
</comment>
<dbReference type="InterPro" id="IPR011112">
    <property type="entry name" value="Rho-like_N"/>
</dbReference>
<dbReference type="Gene3D" id="2.40.50.140">
    <property type="entry name" value="Nucleic acid-binding proteins"/>
    <property type="match status" value="1"/>
</dbReference>